<evidence type="ECO:0000256" key="1">
    <source>
        <dbReference type="SAM" id="SignalP"/>
    </source>
</evidence>
<evidence type="ECO:0008006" key="4">
    <source>
        <dbReference type="Google" id="ProtNLM"/>
    </source>
</evidence>
<name>A0A1H2F3Z7_9GAMM</name>
<keyword evidence="3" id="KW-1185">Reference proteome</keyword>
<dbReference type="EMBL" id="LT629780">
    <property type="protein sequence ID" value="SDU02049.1"/>
    <property type="molecule type" value="Genomic_DNA"/>
</dbReference>
<dbReference type="OrthoDB" id="6997359at2"/>
<protein>
    <recommendedName>
        <fullName evidence="4">Lipoprotein</fullName>
    </recommendedName>
</protein>
<accession>A0A1H2F3Z7</accession>
<dbReference type="STRING" id="1245526.SAMN05216580_1004"/>
<evidence type="ECO:0000313" key="2">
    <source>
        <dbReference type="EMBL" id="SDU02049.1"/>
    </source>
</evidence>
<keyword evidence="1" id="KW-0732">Signal</keyword>
<feature type="chain" id="PRO_5009273605" description="Lipoprotein" evidence="1">
    <location>
        <begin position="23"/>
        <end position="137"/>
    </location>
</feature>
<dbReference type="PROSITE" id="PS51257">
    <property type="entry name" value="PROKAR_LIPOPROTEIN"/>
    <property type="match status" value="1"/>
</dbReference>
<organism evidence="2 3">
    <name type="scientific">Geopseudomonas guangdongensis</name>
    <dbReference type="NCBI Taxonomy" id="1245526"/>
    <lineage>
        <taxon>Bacteria</taxon>
        <taxon>Pseudomonadati</taxon>
        <taxon>Pseudomonadota</taxon>
        <taxon>Gammaproteobacteria</taxon>
        <taxon>Pseudomonadales</taxon>
        <taxon>Pseudomonadaceae</taxon>
        <taxon>Geopseudomonas</taxon>
    </lineage>
</organism>
<reference evidence="3" key="1">
    <citation type="submission" date="2016-10" db="EMBL/GenBank/DDBJ databases">
        <authorList>
            <person name="Varghese N."/>
            <person name="Submissions S."/>
        </authorList>
    </citation>
    <scope>NUCLEOTIDE SEQUENCE [LARGE SCALE GENOMIC DNA]</scope>
    <source>
        <strain evidence="3">CCTCC 2012022</strain>
    </source>
</reference>
<evidence type="ECO:0000313" key="3">
    <source>
        <dbReference type="Proteomes" id="UP000243063"/>
    </source>
</evidence>
<gene>
    <name evidence="2" type="ORF">SAMN05216580_1004</name>
</gene>
<feature type="signal peptide" evidence="1">
    <location>
        <begin position="1"/>
        <end position="22"/>
    </location>
</feature>
<dbReference type="RefSeq" id="WP_090212600.1">
    <property type="nucleotide sequence ID" value="NZ_LT629780.1"/>
</dbReference>
<dbReference type="AlphaFoldDB" id="A0A1H2F3Z7"/>
<dbReference type="Proteomes" id="UP000243063">
    <property type="component" value="Chromosome I"/>
</dbReference>
<proteinExistence type="predicted"/>
<sequence>MRAPLLLAALTLLGACASPLPAPDPQQAWIELRSEPGDLLMAERLDGRRLNDGRYFQIAPGAHRLEASYRFEVQVGPLIGREPVQMLCYLRLDHDAFAAGARYRLVARHYLFQPRLWLEDADGRRLAEGRERHCIHQ</sequence>